<protein>
    <submittedName>
        <fullName evidence="1">Uncharacterized protein</fullName>
    </submittedName>
</protein>
<sequence length="123" mass="14101">MVAAKVPTLGTDVMIYSKSSIDKRTINHMRREETNANMHSIVASLQLLGDRLSGLEKQFWAYHHDWNRVHRKILLCTDLLRAAEFPRFPLCLCPPQTRIPIPCQYPIDGTIDPTVSSIGYYVF</sequence>
<evidence type="ECO:0000313" key="2">
    <source>
        <dbReference type="Proteomes" id="UP001055879"/>
    </source>
</evidence>
<evidence type="ECO:0000313" key="1">
    <source>
        <dbReference type="EMBL" id="KAI3772521.1"/>
    </source>
</evidence>
<comment type="caution">
    <text evidence="1">The sequence shown here is derived from an EMBL/GenBank/DDBJ whole genome shotgun (WGS) entry which is preliminary data.</text>
</comment>
<dbReference type="Proteomes" id="UP001055879">
    <property type="component" value="Linkage Group LG01"/>
</dbReference>
<organism evidence="1 2">
    <name type="scientific">Arctium lappa</name>
    <name type="common">Greater burdock</name>
    <name type="synonym">Lappa major</name>
    <dbReference type="NCBI Taxonomy" id="4217"/>
    <lineage>
        <taxon>Eukaryota</taxon>
        <taxon>Viridiplantae</taxon>
        <taxon>Streptophyta</taxon>
        <taxon>Embryophyta</taxon>
        <taxon>Tracheophyta</taxon>
        <taxon>Spermatophyta</taxon>
        <taxon>Magnoliopsida</taxon>
        <taxon>eudicotyledons</taxon>
        <taxon>Gunneridae</taxon>
        <taxon>Pentapetalae</taxon>
        <taxon>asterids</taxon>
        <taxon>campanulids</taxon>
        <taxon>Asterales</taxon>
        <taxon>Asteraceae</taxon>
        <taxon>Carduoideae</taxon>
        <taxon>Cardueae</taxon>
        <taxon>Arctiinae</taxon>
        <taxon>Arctium</taxon>
    </lineage>
</organism>
<keyword evidence="2" id="KW-1185">Reference proteome</keyword>
<dbReference type="EMBL" id="CM042047">
    <property type="protein sequence ID" value="KAI3772521.1"/>
    <property type="molecule type" value="Genomic_DNA"/>
</dbReference>
<accession>A0ACB9FNH4</accession>
<reference evidence="2" key="1">
    <citation type="journal article" date="2022" name="Mol. Ecol. Resour.">
        <title>The genomes of chicory, endive, great burdock and yacon provide insights into Asteraceae palaeo-polyploidization history and plant inulin production.</title>
        <authorList>
            <person name="Fan W."/>
            <person name="Wang S."/>
            <person name="Wang H."/>
            <person name="Wang A."/>
            <person name="Jiang F."/>
            <person name="Liu H."/>
            <person name="Zhao H."/>
            <person name="Xu D."/>
            <person name="Zhang Y."/>
        </authorList>
    </citation>
    <scope>NUCLEOTIDE SEQUENCE [LARGE SCALE GENOMIC DNA]</scope>
    <source>
        <strain evidence="2">cv. Niubang</strain>
    </source>
</reference>
<proteinExistence type="predicted"/>
<reference evidence="1 2" key="2">
    <citation type="journal article" date="2022" name="Mol. Ecol. Resour.">
        <title>The genomes of chicory, endive, great burdock and yacon provide insights into Asteraceae paleo-polyploidization history and plant inulin production.</title>
        <authorList>
            <person name="Fan W."/>
            <person name="Wang S."/>
            <person name="Wang H."/>
            <person name="Wang A."/>
            <person name="Jiang F."/>
            <person name="Liu H."/>
            <person name="Zhao H."/>
            <person name="Xu D."/>
            <person name="Zhang Y."/>
        </authorList>
    </citation>
    <scope>NUCLEOTIDE SEQUENCE [LARGE SCALE GENOMIC DNA]</scope>
    <source>
        <strain evidence="2">cv. Niubang</strain>
    </source>
</reference>
<gene>
    <name evidence="1" type="ORF">L6452_03707</name>
</gene>
<name>A0ACB9FNH4_ARCLA</name>